<gene>
    <name evidence="1" type="ordered locus">AALP_Aa7g237700</name>
</gene>
<reference evidence="2" key="1">
    <citation type="journal article" date="2015" name="Nat. Plants">
        <title>Genome expansion of Arabis alpina linked with retrotransposition and reduced symmetric DNA methylation.</title>
        <authorList>
            <person name="Willing E.M."/>
            <person name="Rawat V."/>
            <person name="Mandakova T."/>
            <person name="Maumus F."/>
            <person name="James G.V."/>
            <person name="Nordstroem K.J."/>
            <person name="Becker C."/>
            <person name="Warthmann N."/>
            <person name="Chica C."/>
            <person name="Szarzynska B."/>
            <person name="Zytnicki M."/>
            <person name="Albani M.C."/>
            <person name="Kiefer C."/>
            <person name="Bergonzi S."/>
            <person name="Castaings L."/>
            <person name="Mateos J.L."/>
            <person name="Berns M.C."/>
            <person name="Bujdoso N."/>
            <person name="Piofczyk T."/>
            <person name="de Lorenzo L."/>
            <person name="Barrero-Sicilia C."/>
            <person name="Mateos I."/>
            <person name="Piednoel M."/>
            <person name="Hagmann J."/>
            <person name="Chen-Min-Tao R."/>
            <person name="Iglesias-Fernandez R."/>
            <person name="Schuster S.C."/>
            <person name="Alonso-Blanco C."/>
            <person name="Roudier F."/>
            <person name="Carbonero P."/>
            <person name="Paz-Ares J."/>
            <person name="Davis S.J."/>
            <person name="Pecinka A."/>
            <person name="Quesneville H."/>
            <person name="Colot V."/>
            <person name="Lysak M.A."/>
            <person name="Weigel D."/>
            <person name="Coupland G."/>
            <person name="Schneeberger K."/>
        </authorList>
    </citation>
    <scope>NUCLEOTIDE SEQUENCE [LARGE SCALE GENOMIC DNA]</scope>
    <source>
        <strain evidence="2">cv. Pajares</strain>
    </source>
</reference>
<dbReference type="EMBL" id="CM002875">
    <property type="protein sequence ID" value="KFK30257.1"/>
    <property type="molecule type" value="Genomic_DNA"/>
</dbReference>
<name>A0A087GK55_ARAAL</name>
<evidence type="ECO:0000313" key="1">
    <source>
        <dbReference type="EMBL" id="KFK30257.1"/>
    </source>
</evidence>
<organism evidence="1 2">
    <name type="scientific">Arabis alpina</name>
    <name type="common">Alpine rock-cress</name>
    <dbReference type="NCBI Taxonomy" id="50452"/>
    <lineage>
        <taxon>Eukaryota</taxon>
        <taxon>Viridiplantae</taxon>
        <taxon>Streptophyta</taxon>
        <taxon>Embryophyta</taxon>
        <taxon>Tracheophyta</taxon>
        <taxon>Spermatophyta</taxon>
        <taxon>Magnoliopsida</taxon>
        <taxon>eudicotyledons</taxon>
        <taxon>Gunneridae</taxon>
        <taxon>Pentapetalae</taxon>
        <taxon>rosids</taxon>
        <taxon>malvids</taxon>
        <taxon>Brassicales</taxon>
        <taxon>Brassicaceae</taxon>
        <taxon>Arabideae</taxon>
        <taxon>Arabis</taxon>
    </lineage>
</organism>
<dbReference type="AlphaFoldDB" id="A0A087GK55"/>
<proteinExistence type="predicted"/>
<dbReference type="Proteomes" id="UP000029120">
    <property type="component" value="Chromosome 7"/>
</dbReference>
<sequence length="36" mass="3885">MGMVEDGDLDLDGEVVDRAGFVGIPVVLKRSKESHN</sequence>
<evidence type="ECO:0000313" key="2">
    <source>
        <dbReference type="Proteomes" id="UP000029120"/>
    </source>
</evidence>
<protein>
    <submittedName>
        <fullName evidence="1">Uncharacterized protein</fullName>
    </submittedName>
</protein>
<dbReference type="Gramene" id="KFK30257">
    <property type="protein sequence ID" value="KFK30257"/>
    <property type="gene ID" value="AALP_AA7G237700"/>
</dbReference>
<keyword evidence="2" id="KW-1185">Reference proteome</keyword>
<accession>A0A087GK55</accession>